<accession>A0A069QEQ1</accession>
<dbReference type="Proteomes" id="UP000027442">
    <property type="component" value="Unassembled WGS sequence"/>
</dbReference>
<dbReference type="PATRIC" id="fig|1122985.7.peg.2939"/>
<keyword evidence="3" id="KW-1185">Reference proteome</keyword>
<comment type="caution">
    <text evidence="2">The sequence shown here is derived from an EMBL/GenBank/DDBJ whole genome shotgun (WGS) entry which is preliminary data.</text>
</comment>
<proteinExistence type="predicted"/>
<dbReference type="eggNOG" id="COG0456">
    <property type="taxonomic scope" value="Bacteria"/>
</dbReference>
<protein>
    <recommendedName>
        <fullName evidence="1">N-acetyltransferase domain-containing protein</fullName>
    </recommendedName>
</protein>
<dbReference type="InterPro" id="IPR000182">
    <property type="entry name" value="GNAT_dom"/>
</dbReference>
<evidence type="ECO:0000313" key="3">
    <source>
        <dbReference type="Proteomes" id="UP000027442"/>
    </source>
</evidence>
<evidence type="ECO:0000259" key="1">
    <source>
        <dbReference type="PROSITE" id="PS51186"/>
    </source>
</evidence>
<name>A0A069QEQ1_HOYLO</name>
<dbReference type="PROSITE" id="PS51186">
    <property type="entry name" value="GNAT"/>
    <property type="match status" value="1"/>
</dbReference>
<dbReference type="Gene3D" id="3.40.630.30">
    <property type="match status" value="1"/>
</dbReference>
<organism evidence="2 3">
    <name type="scientific">Hoylesella loescheii DSM 19665 = JCM 12249 = ATCC 15930</name>
    <dbReference type="NCBI Taxonomy" id="1122985"/>
    <lineage>
        <taxon>Bacteria</taxon>
        <taxon>Pseudomonadati</taxon>
        <taxon>Bacteroidota</taxon>
        <taxon>Bacteroidia</taxon>
        <taxon>Bacteroidales</taxon>
        <taxon>Prevotellaceae</taxon>
        <taxon>Hoylesella</taxon>
    </lineage>
</organism>
<dbReference type="GO" id="GO:0016747">
    <property type="term" value="F:acyltransferase activity, transferring groups other than amino-acyl groups"/>
    <property type="evidence" value="ECO:0007669"/>
    <property type="project" value="InterPro"/>
</dbReference>
<evidence type="ECO:0000313" key="2">
    <source>
        <dbReference type="EMBL" id="KDR51132.1"/>
    </source>
</evidence>
<dbReference type="EMBL" id="JNGW01000121">
    <property type="protein sequence ID" value="KDR51132.1"/>
    <property type="molecule type" value="Genomic_DNA"/>
</dbReference>
<dbReference type="InterPro" id="IPR016181">
    <property type="entry name" value="Acyl_CoA_acyltransferase"/>
</dbReference>
<gene>
    <name evidence="2" type="ORF">HMPREF1991_02844</name>
</gene>
<sequence>MHIRLATPADLDAVMRLLDIGRQRMEATGNTQQWERGYPSYTTVEEDLRRAQCYVGEQEGRVVATFVLAQGPDRTYAHIWQGEWLDNERPYCVIHRMAADETQHGVFAEVMAFCKERATNLRIDTHRDNAPMLHNTRKHGFEYCGVIHTDNGSERLAFQWLRTETY</sequence>
<feature type="domain" description="N-acetyltransferase" evidence="1">
    <location>
        <begin position="1"/>
        <end position="165"/>
    </location>
</feature>
<dbReference type="AlphaFoldDB" id="A0A069QEQ1"/>
<reference evidence="2 3" key="1">
    <citation type="submission" date="2013-08" db="EMBL/GenBank/DDBJ databases">
        <authorList>
            <person name="Weinstock G."/>
            <person name="Sodergren E."/>
            <person name="Wylie T."/>
            <person name="Fulton L."/>
            <person name="Fulton R."/>
            <person name="Fronick C."/>
            <person name="O'Laughlin M."/>
            <person name="Godfrey J."/>
            <person name="Miner T."/>
            <person name="Herter B."/>
            <person name="Appelbaum E."/>
            <person name="Cordes M."/>
            <person name="Lek S."/>
            <person name="Wollam A."/>
            <person name="Pepin K.H."/>
            <person name="Palsikar V.B."/>
            <person name="Mitreva M."/>
            <person name="Wilson R.K."/>
        </authorList>
    </citation>
    <scope>NUCLEOTIDE SEQUENCE [LARGE SCALE GENOMIC DNA]</scope>
    <source>
        <strain evidence="2 3">ATCC 15930</strain>
    </source>
</reference>
<dbReference type="SUPFAM" id="SSF55729">
    <property type="entry name" value="Acyl-CoA N-acyltransferases (Nat)"/>
    <property type="match status" value="1"/>
</dbReference>
<dbReference type="RefSeq" id="WP_018967176.1">
    <property type="nucleotide sequence ID" value="NZ_KB899213.1"/>
</dbReference>
<dbReference type="HOGENOM" id="CLU_013985_13_0_10"/>